<dbReference type="PANTHER" id="PTHR46411:SF3">
    <property type="entry name" value="AAA+ ATPASE DOMAIN-CONTAINING PROTEIN"/>
    <property type="match status" value="1"/>
</dbReference>
<dbReference type="PANTHER" id="PTHR46411">
    <property type="entry name" value="FAMILY ATPASE, PUTATIVE-RELATED"/>
    <property type="match status" value="1"/>
</dbReference>
<dbReference type="SUPFAM" id="SSF52540">
    <property type="entry name" value="P-loop containing nucleoside triphosphate hydrolases"/>
    <property type="match status" value="1"/>
</dbReference>
<name>A0A0J9EMD8_AJEDA</name>
<organism evidence="1">
    <name type="scientific">Ajellomyces dermatitidis (strain ATCC 18188 / CBS 674.68)</name>
    <name type="common">Blastomyces dermatitidis</name>
    <dbReference type="NCBI Taxonomy" id="653446"/>
    <lineage>
        <taxon>Eukaryota</taxon>
        <taxon>Fungi</taxon>
        <taxon>Dikarya</taxon>
        <taxon>Ascomycota</taxon>
        <taxon>Pezizomycotina</taxon>
        <taxon>Eurotiomycetes</taxon>
        <taxon>Eurotiomycetidae</taxon>
        <taxon>Onygenales</taxon>
        <taxon>Ajellomycetaceae</taxon>
        <taxon>Blastomyces</taxon>
    </lineage>
</organism>
<gene>
    <name evidence="1" type="ORF">BDDG_11532</name>
</gene>
<dbReference type="AlphaFoldDB" id="A0A0J9EMD8"/>
<evidence type="ECO:0000313" key="1">
    <source>
        <dbReference type="EMBL" id="KMW66400.1"/>
    </source>
</evidence>
<evidence type="ECO:0008006" key="2">
    <source>
        <dbReference type="Google" id="ProtNLM"/>
    </source>
</evidence>
<dbReference type="EMBL" id="GG749407">
    <property type="protein sequence ID" value="KMW66400.1"/>
    <property type="molecule type" value="Genomic_DNA"/>
</dbReference>
<dbReference type="InterPro" id="IPR027417">
    <property type="entry name" value="P-loop_NTPase"/>
</dbReference>
<accession>A0A0J9EMD8</accession>
<protein>
    <recommendedName>
        <fullName evidence="2">ATPase AAA-type core domain-containing protein</fullName>
    </recommendedName>
</protein>
<reference evidence="1" key="1">
    <citation type="submission" date="2010-03" db="EMBL/GenBank/DDBJ databases">
        <title>Annotation of Blastomyces dermatitidis strain ATCC 18188.</title>
        <authorList>
            <consortium name="The Broad Institute Genome Sequencing Platform"/>
            <consortium name="Broad Institute Genome Sequencing Center for Infectious Disease."/>
            <person name="Cuomo C."/>
            <person name="Klein B."/>
            <person name="Sullivan T."/>
            <person name="Heitman J."/>
            <person name="Young S."/>
            <person name="Zeng Q."/>
            <person name="Gargeya S."/>
            <person name="Alvarado L."/>
            <person name="Berlin A.M."/>
            <person name="Chapman S.B."/>
            <person name="Chen Z."/>
            <person name="Freedman E."/>
            <person name="Gellesch M."/>
            <person name="Goldberg J."/>
            <person name="Griggs A."/>
            <person name="Gujja S."/>
            <person name="Heilman E."/>
            <person name="Heiman D."/>
            <person name="Howarth C."/>
            <person name="Mehta T."/>
            <person name="Neiman D."/>
            <person name="Pearson M."/>
            <person name="Roberts A."/>
            <person name="Saif S."/>
            <person name="Shea T."/>
            <person name="Shenoy N."/>
            <person name="Sisk P."/>
            <person name="Stolte C."/>
            <person name="Sykes S."/>
            <person name="White J."/>
            <person name="Yandava C."/>
            <person name="Haas B."/>
            <person name="Nusbaum C."/>
            <person name="Birren B."/>
        </authorList>
    </citation>
    <scope>NUCLEOTIDE SEQUENCE</scope>
    <source>
        <strain evidence="1">ATCC 18188</strain>
    </source>
</reference>
<proteinExistence type="predicted"/>
<dbReference type="Proteomes" id="UP000007802">
    <property type="component" value="Unassembled WGS sequence"/>
</dbReference>
<sequence length="445" mass="51171">MVYYKDTKETKFHIDIKSESLRDILRTILGDVQGISLKEPVPFVEQNLLHHYLPELGLYRGLKLYRDVDQSKIAEHESHLESLIDYIKTAYDSRDRFHGAKWIDTLEVFPLHCHSNERDAREQLLNCGHRFLGLTGINHVEYLGKKAFYMEKGRPIEVTINAHFKETNPNYKKPSISEPSRSATDIWLFLDVEGTTEISTDVIKSIGKESADMAGDDVLLCNPTVLGFSLDKKLWHKHHDSRPTRCGEDFERLRSYLSIFKSHSIRAESVEARLPGIFQRASRWNALLLLDEADVYLEQHLPSEIIHNAIICVFLQTLEYYQGIMFQTTNRVSHIDDAITSRIQFKINYNTLSPDQRRSIWKCVLRRAFAGQGLPDYNSLDLENLVQRELNSQDIKNLVSIALALAEQDGTQPGESHLDIAIDTSANFESDFRAGGRIENMNNYM</sequence>
<dbReference type="Gene3D" id="3.40.50.300">
    <property type="entry name" value="P-loop containing nucleotide triphosphate hydrolases"/>
    <property type="match status" value="1"/>
</dbReference>